<dbReference type="Gene3D" id="1.20.1250.20">
    <property type="entry name" value="MFS general substrate transporter like domains"/>
    <property type="match status" value="1"/>
</dbReference>
<reference evidence="9 10" key="1">
    <citation type="submission" date="2024-02" db="EMBL/GenBank/DDBJ databases">
        <title>De novo assembly and annotation of 12 fungi associated with fruit tree decline syndrome in Ontario, Canada.</title>
        <authorList>
            <person name="Sulman M."/>
            <person name="Ellouze W."/>
            <person name="Ilyukhin E."/>
        </authorList>
    </citation>
    <scope>NUCLEOTIDE SEQUENCE [LARGE SCALE GENOMIC DNA]</scope>
    <source>
        <strain evidence="9 10">M169</strain>
    </source>
</reference>
<proteinExistence type="inferred from homology"/>
<name>A0ABR1PG00_DIAER</name>
<dbReference type="PROSITE" id="PS00216">
    <property type="entry name" value="SUGAR_TRANSPORT_1"/>
    <property type="match status" value="1"/>
</dbReference>
<dbReference type="SUPFAM" id="SSF103473">
    <property type="entry name" value="MFS general substrate transporter"/>
    <property type="match status" value="1"/>
</dbReference>
<evidence type="ECO:0000313" key="10">
    <source>
        <dbReference type="Proteomes" id="UP001430848"/>
    </source>
</evidence>
<keyword evidence="5 7" id="KW-0472">Membrane</keyword>
<dbReference type="InterPro" id="IPR050360">
    <property type="entry name" value="MFS_Sugar_Transporters"/>
</dbReference>
<keyword evidence="3 7" id="KW-0812">Transmembrane</keyword>
<dbReference type="PANTHER" id="PTHR48022">
    <property type="entry name" value="PLASTIDIC GLUCOSE TRANSPORTER 4"/>
    <property type="match status" value="1"/>
</dbReference>
<keyword evidence="10" id="KW-1185">Reference proteome</keyword>
<evidence type="ECO:0000256" key="3">
    <source>
        <dbReference type="ARBA" id="ARBA00022692"/>
    </source>
</evidence>
<feature type="domain" description="Major facilitator superfamily (MFS) profile" evidence="8">
    <location>
        <begin position="1"/>
        <end position="188"/>
    </location>
</feature>
<feature type="transmembrane region" description="Helical" evidence="7">
    <location>
        <begin position="7"/>
        <end position="28"/>
    </location>
</feature>
<dbReference type="EMBL" id="JAKNSF020000013">
    <property type="protein sequence ID" value="KAK7735414.1"/>
    <property type="molecule type" value="Genomic_DNA"/>
</dbReference>
<comment type="similarity">
    <text evidence="2">Belongs to the major facilitator superfamily. Sugar transporter (TC 2.A.1.1) family.</text>
</comment>
<evidence type="ECO:0000256" key="6">
    <source>
        <dbReference type="SAM" id="MobiDB-lite"/>
    </source>
</evidence>
<evidence type="ECO:0000256" key="7">
    <source>
        <dbReference type="SAM" id="Phobius"/>
    </source>
</evidence>
<comment type="caution">
    <text evidence="9">The sequence shown here is derived from an EMBL/GenBank/DDBJ whole genome shotgun (WGS) entry which is preliminary data.</text>
</comment>
<dbReference type="PROSITE" id="PS50850">
    <property type="entry name" value="MFS"/>
    <property type="match status" value="1"/>
</dbReference>
<protein>
    <recommendedName>
        <fullName evidence="8">Major facilitator superfamily (MFS) profile domain-containing protein</fullName>
    </recommendedName>
</protein>
<dbReference type="InterPro" id="IPR005829">
    <property type="entry name" value="Sugar_transporter_CS"/>
</dbReference>
<dbReference type="PANTHER" id="PTHR48022:SF17">
    <property type="entry name" value="HEXOSE TRANSPORTER"/>
    <property type="match status" value="1"/>
</dbReference>
<feature type="transmembrane region" description="Helical" evidence="7">
    <location>
        <begin position="95"/>
        <end position="118"/>
    </location>
</feature>
<feature type="transmembrane region" description="Helical" evidence="7">
    <location>
        <begin position="166"/>
        <end position="184"/>
    </location>
</feature>
<gene>
    <name evidence="9" type="ORF">SLS63_003884</name>
</gene>
<feature type="region of interest" description="Disordered" evidence="6">
    <location>
        <begin position="226"/>
        <end position="245"/>
    </location>
</feature>
<comment type="subcellular location">
    <subcellularLocation>
        <location evidence="1">Membrane</location>
        <topology evidence="1">Multi-pass membrane protein</topology>
    </subcellularLocation>
</comment>
<evidence type="ECO:0000256" key="4">
    <source>
        <dbReference type="ARBA" id="ARBA00022989"/>
    </source>
</evidence>
<feature type="transmembrane region" description="Helical" evidence="7">
    <location>
        <begin position="34"/>
        <end position="56"/>
    </location>
</feature>
<dbReference type="Proteomes" id="UP001430848">
    <property type="component" value="Unassembled WGS sequence"/>
</dbReference>
<evidence type="ECO:0000256" key="5">
    <source>
        <dbReference type="ARBA" id="ARBA00023136"/>
    </source>
</evidence>
<dbReference type="Pfam" id="PF00083">
    <property type="entry name" value="Sugar_tr"/>
    <property type="match status" value="1"/>
</dbReference>
<evidence type="ECO:0000313" key="9">
    <source>
        <dbReference type="EMBL" id="KAK7735414.1"/>
    </source>
</evidence>
<dbReference type="InterPro" id="IPR020846">
    <property type="entry name" value="MFS_dom"/>
</dbReference>
<dbReference type="InterPro" id="IPR036259">
    <property type="entry name" value="MFS_trans_sf"/>
</dbReference>
<evidence type="ECO:0000256" key="1">
    <source>
        <dbReference type="ARBA" id="ARBA00004141"/>
    </source>
</evidence>
<keyword evidence="4 7" id="KW-1133">Transmembrane helix</keyword>
<evidence type="ECO:0000259" key="8">
    <source>
        <dbReference type="PROSITE" id="PS50850"/>
    </source>
</evidence>
<feature type="transmembrane region" description="Helical" evidence="7">
    <location>
        <begin position="63"/>
        <end position="83"/>
    </location>
</feature>
<accession>A0ABR1PG00</accession>
<organism evidence="9 10">
    <name type="scientific">Diaporthe eres</name>
    <name type="common">Phomopsis oblonga</name>
    <dbReference type="NCBI Taxonomy" id="83184"/>
    <lineage>
        <taxon>Eukaryota</taxon>
        <taxon>Fungi</taxon>
        <taxon>Dikarya</taxon>
        <taxon>Ascomycota</taxon>
        <taxon>Pezizomycotina</taxon>
        <taxon>Sordariomycetes</taxon>
        <taxon>Sordariomycetidae</taxon>
        <taxon>Diaporthales</taxon>
        <taxon>Diaporthaceae</taxon>
        <taxon>Diaporthe</taxon>
        <taxon>Diaporthe eres species complex</taxon>
    </lineage>
</organism>
<dbReference type="InterPro" id="IPR005828">
    <property type="entry name" value="MFS_sugar_transport-like"/>
</dbReference>
<evidence type="ECO:0000256" key="2">
    <source>
        <dbReference type="ARBA" id="ARBA00010992"/>
    </source>
</evidence>
<sequence length="245" mass="26616">MLGMAMSFFTIATGIIFWFGYGTTFFMASGVNNSYLISLILAVTNCVFTAPSIYLIERFGRRWSLMVGGIIMALTQILTGAIHSASPDSLASRNMLVAGAIIFIAAYAPTWGIGGWVVMTEPFSNRLRIIQTSLVLGVYWIITWLVGFVTPYMVNPTAANLGVNVAFIWFGIGLVSILWAFFYVPELAGLSRAEVDLLFEQRVPAWRSVAWKKNLRAINGISPPNGGKAPSAEGVVIGSDADEKA</sequence>
<feature type="transmembrane region" description="Helical" evidence="7">
    <location>
        <begin position="130"/>
        <end position="154"/>
    </location>
</feature>